<accession>A0ABP2ETN1</accession>
<feature type="compositionally biased region" description="Basic residues" evidence="1">
    <location>
        <begin position="161"/>
        <end position="184"/>
    </location>
</feature>
<feature type="compositionally biased region" description="Polar residues" evidence="1">
    <location>
        <begin position="41"/>
        <end position="53"/>
    </location>
</feature>
<proteinExistence type="predicted"/>
<protein>
    <submittedName>
        <fullName evidence="2">Uncharacterized protein</fullName>
    </submittedName>
</protein>
<dbReference type="RefSeq" id="XP_045273293.1">
    <property type="nucleotide sequence ID" value="XM_045424617.1"/>
</dbReference>
<keyword evidence="3" id="KW-1185">Reference proteome</keyword>
<dbReference type="GeneID" id="69030340"/>
<sequence length="184" mass="20994">MDRQGTENPPPLPSQHLSPDAQQNSTIPTYRDALGDFLQKVPSQTHASASFNVPNKRLSVDRTSNNLSQHSGDIEPEDKDNISDSGATTEPLADGVLENLHYRYEAGEVERSPKICHVGEKVLRDGNYVRNVRYVVETYLPDNWLPGNARLKLRKQEEKQQRKKEKIQRKKRLSTLRPRPSTRN</sequence>
<feature type="compositionally biased region" description="Polar residues" evidence="1">
    <location>
        <begin position="15"/>
        <end position="28"/>
    </location>
</feature>
<evidence type="ECO:0000256" key="1">
    <source>
        <dbReference type="SAM" id="MobiDB-lite"/>
    </source>
</evidence>
<dbReference type="Proteomes" id="UP000002039">
    <property type="component" value="Unassembled WGS sequence"/>
</dbReference>
<evidence type="ECO:0000313" key="3">
    <source>
        <dbReference type="Proteomes" id="UP000002039"/>
    </source>
</evidence>
<feature type="region of interest" description="Disordered" evidence="1">
    <location>
        <begin position="1"/>
        <end position="93"/>
    </location>
</feature>
<organism evidence="2 3">
    <name type="scientific">Ajellomyces dermatitidis (strain ER-3 / ATCC MYA-2586)</name>
    <name type="common">Blastomyces dermatitidis</name>
    <dbReference type="NCBI Taxonomy" id="559297"/>
    <lineage>
        <taxon>Eukaryota</taxon>
        <taxon>Fungi</taxon>
        <taxon>Dikarya</taxon>
        <taxon>Ascomycota</taxon>
        <taxon>Pezizomycotina</taxon>
        <taxon>Eurotiomycetes</taxon>
        <taxon>Eurotiomycetidae</taxon>
        <taxon>Onygenales</taxon>
        <taxon>Ajellomycetaceae</taxon>
        <taxon>Blastomyces</taxon>
    </lineage>
</organism>
<feature type="region of interest" description="Disordered" evidence="1">
    <location>
        <begin position="155"/>
        <end position="184"/>
    </location>
</feature>
<feature type="compositionally biased region" description="Polar residues" evidence="1">
    <location>
        <begin position="61"/>
        <end position="71"/>
    </location>
</feature>
<dbReference type="EMBL" id="EQ999984">
    <property type="protein sequence ID" value="EEQ85568.1"/>
    <property type="molecule type" value="Genomic_DNA"/>
</dbReference>
<name>A0ABP2ETN1_AJEDR</name>
<gene>
    <name evidence="2" type="ORF">BDCG_08837</name>
</gene>
<evidence type="ECO:0000313" key="2">
    <source>
        <dbReference type="EMBL" id="EEQ85568.1"/>
    </source>
</evidence>
<reference evidence="3" key="1">
    <citation type="journal article" date="2015" name="PLoS Genet.">
        <title>The dynamic genome and transcriptome of the human fungal pathogen Blastomyces and close relative Emmonsia.</title>
        <authorList>
            <person name="Munoz J.F."/>
            <person name="Gauthier G.M."/>
            <person name="Desjardins C.A."/>
            <person name="Gallo J.E."/>
            <person name="Holder J."/>
            <person name="Sullivan T.D."/>
            <person name="Marty A.J."/>
            <person name="Carmen J.C."/>
            <person name="Chen Z."/>
            <person name="Ding L."/>
            <person name="Gujja S."/>
            <person name="Magrini V."/>
            <person name="Misas E."/>
            <person name="Mitreva M."/>
            <person name="Priest M."/>
            <person name="Saif S."/>
            <person name="Whiston E.A."/>
            <person name="Young S."/>
            <person name="Zeng Q."/>
            <person name="Goldman W.E."/>
            <person name="Mardis E.R."/>
            <person name="Taylor J.W."/>
            <person name="McEwen J.G."/>
            <person name="Clay O.K."/>
            <person name="Klein B.S."/>
            <person name="Cuomo C.A."/>
        </authorList>
    </citation>
    <scope>NUCLEOTIDE SEQUENCE [LARGE SCALE GENOMIC DNA]</scope>
    <source>
        <strain evidence="3">ER-3 / ATCC MYA-2586</strain>
    </source>
</reference>